<dbReference type="EMBL" id="FNAJ01000014">
    <property type="protein sequence ID" value="SDE91084.1"/>
    <property type="molecule type" value="Genomic_DNA"/>
</dbReference>
<evidence type="ECO:0000313" key="1">
    <source>
        <dbReference type="EMBL" id="GEL74091.1"/>
    </source>
</evidence>
<accession>A0A511HKJ7</accession>
<sequence>MELSSNHPHEVQVFEVNNHGDLDALVVYDEYLYGYIRDIEREDSKGVPYFHVIFECIDQQWFARLHEDLRDMPRWNTVGQDSKFCIMDLTVSADVLQDIVTTVDGDTPYFFPGNWVEMVVNRNDDPRDNRPLAAVDIHFVPRGATNPALAGLSGVIDSRWFMRGIGRVPDTPWALRKLKRLSRIWQEG</sequence>
<gene>
    <name evidence="1" type="ORF">MVI01_58750</name>
    <name evidence="2" type="ORF">SAMN04488504_114161</name>
</gene>
<dbReference type="AlphaFoldDB" id="A0A511HKJ7"/>
<evidence type="ECO:0000313" key="3">
    <source>
        <dbReference type="Proteomes" id="UP000198717"/>
    </source>
</evidence>
<dbReference type="Proteomes" id="UP000321224">
    <property type="component" value="Unassembled WGS sequence"/>
</dbReference>
<dbReference type="RefSeq" id="WP_090493556.1">
    <property type="nucleotide sequence ID" value="NZ_BJVY01000042.1"/>
</dbReference>
<reference evidence="1 4" key="2">
    <citation type="submission" date="2019-07" db="EMBL/GenBank/DDBJ databases">
        <title>Whole genome shotgun sequence of Myxococcus virescens NBRC 100334.</title>
        <authorList>
            <person name="Hosoyama A."/>
            <person name="Uohara A."/>
            <person name="Ohji S."/>
            <person name="Ichikawa N."/>
        </authorList>
    </citation>
    <scope>NUCLEOTIDE SEQUENCE [LARGE SCALE GENOMIC DNA]</scope>
    <source>
        <strain evidence="1 4">NBRC 100334</strain>
    </source>
</reference>
<protein>
    <submittedName>
        <fullName evidence="1">Uncharacterized protein</fullName>
    </submittedName>
</protein>
<comment type="caution">
    <text evidence="1">The sequence shown here is derived from an EMBL/GenBank/DDBJ whole genome shotgun (WGS) entry which is preliminary data.</text>
</comment>
<dbReference type="EMBL" id="BJVY01000042">
    <property type="protein sequence ID" value="GEL74091.1"/>
    <property type="molecule type" value="Genomic_DNA"/>
</dbReference>
<proteinExistence type="predicted"/>
<dbReference type="Proteomes" id="UP000198717">
    <property type="component" value="Unassembled WGS sequence"/>
</dbReference>
<name>A0A511HKJ7_9BACT</name>
<keyword evidence="3" id="KW-1185">Reference proteome</keyword>
<organism evidence="1 4">
    <name type="scientific">Myxococcus virescens</name>
    <dbReference type="NCBI Taxonomy" id="83456"/>
    <lineage>
        <taxon>Bacteria</taxon>
        <taxon>Pseudomonadati</taxon>
        <taxon>Myxococcota</taxon>
        <taxon>Myxococcia</taxon>
        <taxon>Myxococcales</taxon>
        <taxon>Cystobacterineae</taxon>
        <taxon>Myxococcaceae</taxon>
        <taxon>Myxococcus</taxon>
    </lineage>
</organism>
<evidence type="ECO:0000313" key="4">
    <source>
        <dbReference type="Proteomes" id="UP000321224"/>
    </source>
</evidence>
<reference evidence="2 3" key="1">
    <citation type="submission" date="2016-10" db="EMBL/GenBank/DDBJ databases">
        <authorList>
            <person name="Varghese N."/>
            <person name="Submissions S."/>
        </authorList>
    </citation>
    <scope>NUCLEOTIDE SEQUENCE [LARGE SCALE GENOMIC DNA]</scope>
    <source>
        <strain evidence="2 3">DSM 2260</strain>
    </source>
</reference>
<evidence type="ECO:0000313" key="2">
    <source>
        <dbReference type="EMBL" id="SDE91084.1"/>
    </source>
</evidence>